<keyword evidence="1" id="KW-0813">Transport</keyword>
<reference evidence="3 4" key="1">
    <citation type="journal article" date="2016" name="Mol. Biol. Evol.">
        <title>Genome-Wide Survey of Gut Fungi (Harpellales) Reveals the First Horizontally Transferred Ubiquitin Gene from a Mosquito Host.</title>
        <authorList>
            <person name="Wang Y."/>
            <person name="White M.M."/>
            <person name="Kvist S."/>
            <person name="Moncalvo J.M."/>
        </authorList>
    </citation>
    <scope>NUCLEOTIDE SEQUENCE [LARGE SCALE GENOMIC DNA]</scope>
    <source>
        <strain evidence="3 4">ALG-7-W6</strain>
    </source>
</reference>
<gene>
    <name evidence="3" type="ORF">AYI68_g1878</name>
</gene>
<evidence type="ECO:0000313" key="3">
    <source>
        <dbReference type="EMBL" id="OLY83971.1"/>
    </source>
</evidence>
<feature type="domain" description="FCP1 homology" evidence="2">
    <location>
        <begin position="281"/>
        <end position="404"/>
    </location>
</feature>
<dbReference type="AlphaFoldDB" id="A0A1R0H4A6"/>
<evidence type="ECO:0000256" key="1">
    <source>
        <dbReference type="RuleBase" id="RU365079"/>
    </source>
</evidence>
<dbReference type="Gene3D" id="3.40.50.1000">
    <property type="entry name" value="HAD superfamily/HAD-like"/>
    <property type="match status" value="2"/>
</dbReference>
<dbReference type="GO" id="GO:0005744">
    <property type="term" value="C:TIM23 mitochondrial import inner membrane translocase complex"/>
    <property type="evidence" value="ECO:0007669"/>
    <property type="project" value="UniProtKB-UniRule"/>
</dbReference>
<dbReference type="SUPFAM" id="SSF56784">
    <property type="entry name" value="HAD-like"/>
    <property type="match status" value="1"/>
</dbReference>
<proteinExistence type="inferred from homology"/>
<sequence>MSTRPGLSHFLNFAFKNFAVMVWSSAQPQNVLKMVRLGFGSHYNELAGIWDRRYCNLSGYYFSKCQSIKDLSRIWSSWSILDSEHSWLYRNTEFSPYYNSPLLDSHPAQSKNLIVSSNTNTPQFDSSESSLAQDFEKIPVSKQIDSHNQIISTPNEIISNVQINSSDNKNQRDQKPSCLFKPSNSTVFVENPDSHSISPAKNYPLSLNKATKSLSTTENSFVSTISESSRISINHFSDTPSNISCTVAPNYFNSLHINVIQKDIEHKAYSPISPMINPSNKKRPRSEDFLPYPDKTIFENELKLKKAKNIDISDSGDFQNKAHAIENDIIKDPDSLNPIKDLEFPAPPKVSSKWNIKNTILIDDSAEKAANQPNNHICVYPYSIEFFDRDYELEYLEYYLTDLLRSSISPDFDVSDYISKNPYKDFCDKYDPFCQ</sequence>
<dbReference type="EMBL" id="LSSL01000676">
    <property type="protein sequence ID" value="OLY83971.1"/>
    <property type="molecule type" value="Genomic_DNA"/>
</dbReference>
<keyword evidence="4" id="KW-1185">Reference proteome</keyword>
<dbReference type="GO" id="GO:0015031">
    <property type="term" value="P:protein transport"/>
    <property type="evidence" value="ECO:0007669"/>
    <property type="project" value="UniProtKB-KW"/>
</dbReference>
<comment type="similarity">
    <text evidence="1">Belongs to the TIM50 family.</text>
</comment>
<comment type="caution">
    <text evidence="3">The sequence shown here is derived from an EMBL/GenBank/DDBJ whole genome shotgun (WGS) entry which is preliminary data.</text>
</comment>
<evidence type="ECO:0000259" key="2">
    <source>
        <dbReference type="Pfam" id="PF03031"/>
    </source>
</evidence>
<feature type="domain" description="FCP1 homology" evidence="2">
    <location>
        <begin position="3"/>
        <end position="77"/>
    </location>
</feature>
<keyword evidence="1" id="KW-0811">Translocation</keyword>
<name>A0A1R0H4A6_9FUNG</name>
<accession>A0A1R0H4A6</accession>
<protein>
    <recommendedName>
        <fullName evidence="1">Mitochondrial import inner membrane translocase subunit TIM50</fullName>
    </recommendedName>
</protein>
<dbReference type="PANTHER" id="PTHR12210">
    <property type="entry name" value="DULLARD PROTEIN PHOSPHATASE"/>
    <property type="match status" value="1"/>
</dbReference>
<dbReference type="Pfam" id="PF03031">
    <property type="entry name" value="NIF"/>
    <property type="match status" value="2"/>
</dbReference>
<organism evidence="3 4">
    <name type="scientific">Smittium mucronatum</name>
    <dbReference type="NCBI Taxonomy" id="133383"/>
    <lineage>
        <taxon>Eukaryota</taxon>
        <taxon>Fungi</taxon>
        <taxon>Fungi incertae sedis</taxon>
        <taxon>Zoopagomycota</taxon>
        <taxon>Kickxellomycotina</taxon>
        <taxon>Harpellomycetes</taxon>
        <taxon>Harpellales</taxon>
        <taxon>Legeriomycetaceae</taxon>
        <taxon>Smittium</taxon>
    </lineage>
</organism>
<dbReference type="OrthoDB" id="1711508at2759"/>
<dbReference type="STRING" id="133383.A0A1R0H4A6"/>
<keyword evidence="1" id="KW-0653">Protein transport</keyword>
<dbReference type="InterPro" id="IPR036412">
    <property type="entry name" value="HAD-like_sf"/>
</dbReference>
<comment type="function">
    <text evidence="1">Essential component of the TIM23 complex, a complex that mediates the translocation of transit peptide-containing proteins across the mitochondrial inner membrane.</text>
</comment>
<comment type="subunit">
    <text evidence="1">Component of the TIM23 complex.</text>
</comment>
<comment type="subcellular location">
    <subcellularLocation>
        <location evidence="1">Mitochondrion inner membrane</location>
        <topology evidence="1">Single-pass membrane protein</topology>
    </subcellularLocation>
</comment>
<evidence type="ECO:0000313" key="4">
    <source>
        <dbReference type="Proteomes" id="UP000187455"/>
    </source>
</evidence>
<keyword evidence="1" id="KW-0496">Mitochondrion</keyword>
<dbReference type="Proteomes" id="UP000187455">
    <property type="component" value="Unassembled WGS sequence"/>
</dbReference>
<dbReference type="InterPro" id="IPR004274">
    <property type="entry name" value="FCP1_dom"/>
</dbReference>
<keyword evidence="1" id="KW-0809">Transit peptide</keyword>
<dbReference type="InterPro" id="IPR023214">
    <property type="entry name" value="HAD_sf"/>
</dbReference>
<dbReference type="InterPro" id="IPR050365">
    <property type="entry name" value="TIM50"/>
</dbReference>